<accession>A0A921Z3E2</accession>
<feature type="compositionally biased region" description="Polar residues" evidence="1">
    <location>
        <begin position="20"/>
        <end position="40"/>
    </location>
</feature>
<dbReference type="PANTHER" id="PTHR46312:SF2">
    <property type="entry name" value="NUCLEOTIDE-BINDING OLIGOMERIZATION DOMAIN-CONTAINING PROTEIN 2-LIKE"/>
    <property type="match status" value="1"/>
</dbReference>
<dbReference type="Gene3D" id="3.40.50.300">
    <property type="entry name" value="P-loop containing nucleotide triphosphate hydrolases"/>
    <property type="match status" value="1"/>
</dbReference>
<evidence type="ECO:0008006" key="4">
    <source>
        <dbReference type="Google" id="ProtNLM"/>
    </source>
</evidence>
<dbReference type="PANTHER" id="PTHR46312">
    <property type="entry name" value="NACHT DOMAIN-CONTAINING PROTEIN"/>
    <property type="match status" value="1"/>
</dbReference>
<dbReference type="OrthoDB" id="6693298at2759"/>
<proteinExistence type="predicted"/>
<reference evidence="2" key="2">
    <citation type="submission" date="2020-12" db="EMBL/GenBank/DDBJ databases">
        <authorList>
            <person name="Kanost M."/>
        </authorList>
    </citation>
    <scope>NUCLEOTIDE SEQUENCE</scope>
</reference>
<evidence type="ECO:0000256" key="1">
    <source>
        <dbReference type="SAM" id="MobiDB-lite"/>
    </source>
</evidence>
<feature type="region of interest" description="Disordered" evidence="1">
    <location>
        <begin position="20"/>
        <end position="43"/>
    </location>
</feature>
<dbReference type="InterPro" id="IPR027417">
    <property type="entry name" value="P-loop_NTPase"/>
</dbReference>
<evidence type="ECO:0000313" key="3">
    <source>
        <dbReference type="Proteomes" id="UP000791440"/>
    </source>
</evidence>
<dbReference type="SUPFAM" id="SSF52540">
    <property type="entry name" value="P-loop containing nucleoside triphosphate hydrolases"/>
    <property type="match status" value="1"/>
</dbReference>
<dbReference type="Proteomes" id="UP000791440">
    <property type="component" value="Unassembled WGS sequence"/>
</dbReference>
<sequence>MDLSINVQKKQLKFDNMIESQRASTDQSNESDSQLNPLSRNNDDARRIPCKVLKPPFLYTKRSGTAGIGGQLYETKLLSLFFLRALHHKDISEFNLATNIEGIGAFDDIVLKYETSNKETPKVLFIQAKHKEEPDQNKITIHDFFKEYGDFCLHKYFDSYLNIRSKFNRNKNDNIFKNAFKDVDCRFIIYTSAIENIQERDIIMEDNSAHYIPLLHTSNTGKVFRLAFNDNDVEGLLETVLDVRTQLLGKTLMKFLFKDNYKNMLVDDLMKTYHVFLAQQVITIISDAGLDNPFLEGKFRDTFLSSKQKVLKVLKQSIHKEFSLKYPKYCFDKIEKLITDFTFKLPLNFGNLNFYIGDSSRKSERKLVYICSKIKQLIDRADASLLIRIDDNMVGLGEILQPKDFEIYRLGGLVGNMFVVDDKTHRLKFNESMESLPPSVVRIFELLKTQYPPGFNFNKYRFQVNTSLFPKFFLGRDMHLWSLVREFLDNLVFCTNQACENDVEKVLKDEIPKYCELNLDTDNLRFRMKCTTIFLKVHDAIQKWWKQSNNVPYLDENCTFFNEAKEELFTNSLLNTFHFIYVTKLSMYDIKFNDEFLYFNENEQGFLNIVTNNIIFTSIKLIQCLPRNEKYSSQIFIHLDFVVSENCFDEMLTQLKEVKLKTIFVVCENNDLYQKINNILAIAQSFIVVITTNEIREQALSKIDSVEYNQIRDDKTAFIDLTTETQRKILNKTNVIFQGSMVPLKTLVKNNFNIIDTATLFAILNKDNIQIGKKITKVKYEEFENSYVQRTICRFITLEQKTNHTLYIINDADTKPIIPDGELDVILISDKKESFITYCETYVDKNIHWFIQQNDNCVWQMSRGSLHGIYEHVGKSSRQSFKYKPNTLFETDEKVIILSAEPGMGKSTFMTYLSIQTKLNYPSNWILRINCLDYKNIFSYWHENNTVIDLKDVMKLLYVASNLLVTKKKMAVNLADCFRYNLSVNVYPNGDVFIDTNDQEFFGLDYLEVELFNNMYNNGQVVVIIDGFDEISPDYLNEVMALLEILKKSKVSRLWVATRPYNIVNNLEQRLGTFAFSLEKLSINDQYDLFEKLWGKTVNEKSNDRLRFYTENFIKPISLVLYDHEKDFMSIPLHVYMIAEIYQDFFKDYYDVYIPKLSDDYMNKIKDINTLTLYERFVNIKFYYIHFGVKKPYIYDRDPVMKKMIEKERRDFIKTHKKLAAHTVLNKTVKSLFSMEDIREINDALEQVRQGEERIGIIDRVVGDEPQFVHLTFAEYFATEYLCDKLKAKECPVDVWIYLFDTIFITGEGIKLRMFFNLKLAADKELYKLCENVKYKQEIFHTLMKQREECSLSISLVEYAGTFAMFLLECIKDVLTKNNLGDFINHIIRRKRVSCTFCSIINGRFQNVLETVLSLIKQVDKSRLLELFTCGDVPLFNALGIAVTYSGAFPADKVLLDVMLTSVEDNDVALKLFTMPSNMGLLKNTIIHVLIMNRHSLGTLFKHLLRFNEKQRTIIFSTFDADGKLAAHFAAQQGDLEFFEMLDFLLGKDSFQMICMTYDNIGRTVFDYLLQSVRDTKILELEKPFKELYEYNKSENCVRYARVNK</sequence>
<gene>
    <name evidence="2" type="ORF">O3G_MSEX006691</name>
</gene>
<protein>
    <recommendedName>
        <fullName evidence="4">NACHT domain-containing protein</fullName>
    </recommendedName>
</protein>
<reference evidence="2" key="1">
    <citation type="journal article" date="2016" name="Insect Biochem. Mol. Biol.">
        <title>Multifaceted biological insights from a draft genome sequence of the tobacco hornworm moth, Manduca sexta.</title>
        <authorList>
            <person name="Kanost M.R."/>
            <person name="Arrese E.L."/>
            <person name="Cao X."/>
            <person name="Chen Y.R."/>
            <person name="Chellapilla S."/>
            <person name="Goldsmith M.R."/>
            <person name="Grosse-Wilde E."/>
            <person name="Heckel D.G."/>
            <person name="Herndon N."/>
            <person name="Jiang H."/>
            <person name="Papanicolaou A."/>
            <person name="Qu J."/>
            <person name="Soulages J.L."/>
            <person name="Vogel H."/>
            <person name="Walters J."/>
            <person name="Waterhouse R.M."/>
            <person name="Ahn S.J."/>
            <person name="Almeida F.C."/>
            <person name="An C."/>
            <person name="Aqrawi P."/>
            <person name="Bretschneider A."/>
            <person name="Bryant W.B."/>
            <person name="Bucks S."/>
            <person name="Chao H."/>
            <person name="Chevignon G."/>
            <person name="Christen J.M."/>
            <person name="Clarke D.F."/>
            <person name="Dittmer N.T."/>
            <person name="Ferguson L.C.F."/>
            <person name="Garavelou S."/>
            <person name="Gordon K.H.J."/>
            <person name="Gunaratna R.T."/>
            <person name="Han Y."/>
            <person name="Hauser F."/>
            <person name="He Y."/>
            <person name="Heidel-Fischer H."/>
            <person name="Hirsh A."/>
            <person name="Hu Y."/>
            <person name="Jiang H."/>
            <person name="Kalra D."/>
            <person name="Klinner C."/>
            <person name="Konig C."/>
            <person name="Kovar C."/>
            <person name="Kroll A.R."/>
            <person name="Kuwar S.S."/>
            <person name="Lee S.L."/>
            <person name="Lehman R."/>
            <person name="Li K."/>
            <person name="Li Z."/>
            <person name="Liang H."/>
            <person name="Lovelace S."/>
            <person name="Lu Z."/>
            <person name="Mansfield J.H."/>
            <person name="McCulloch K.J."/>
            <person name="Mathew T."/>
            <person name="Morton B."/>
            <person name="Muzny D.M."/>
            <person name="Neunemann D."/>
            <person name="Ongeri F."/>
            <person name="Pauchet Y."/>
            <person name="Pu L.L."/>
            <person name="Pyrousis I."/>
            <person name="Rao X.J."/>
            <person name="Redding A."/>
            <person name="Roesel C."/>
            <person name="Sanchez-Gracia A."/>
            <person name="Schaack S."/>
            <person name="Shukla A."/>
            <person name="Tetreau G."/>
            <person name="Wang Y."/>
            <person name="Xiong G.H."/>
            <person name="Traut W."/>
            <person name="Walsh T.K."/>
            <person name="Worley K.C."/>
            <person name="Wu D."/>
            <person name="Wu W."/>
            <person name="Wu Y.Q."/>
            <person name="Zhang X."/>
            <person name="Zou Z."/>
            <person name="Zucker H."/>
            <person name="Briscoe A.D."/>
            <person name="Burmester T."/>
            <person name="Clem R.J."/>
            <person name="Feyereisen R."/>
            <person name="Grimmelikhuijzen C.J.P."/>
            <person name="Hamodrakas S.J."/>
            <person name="Hansson B.S."/>
            <person name="Huguet E."/>
            <person name="Jermiin L.S."/>
            <person name="Lan Q."/>
            <person name="Lehman H.K."/>
            <person name="Lorenzen M."/>
            <person name="Merzendorfer H."/>
            <person name="Michalopoulos I."/>
            <person name="Morton D.B."/>
            <person name="Muthukrishnan S."/>
            <person name="Oakeshott J.G."/>
            <person name="Palmer W."/>
            <person name="Park Y."/>
            <person name="Passarelli A.L."/>
            <person name="Rozas J."/>
            <person name="Schwartz L.M."/>
            <person name="Smith W."/>
            <person name="Southgate A."/>
            <person name="Vilcinskas A."/>
            <person name="Vogt R."/>
            <person name="Wang P."/>
            <person name="Werren J."/>
            <person name="Yu X.Q."/>
            <person name="Zhou J.J."/>
            <person name="Brown S.J."/>
            <person name="Scherer S.E."/>
            <person name="Richards S."/>
            <person name="Blissard G.W."/>
        </authorList>
    </citation>
    <scope>NUCLEOTIDE SEQUENCE</scope>
</reference>
<organism evidence="2 3">
    <name type="scientific">Manduca sexta</name>
    <name type="common">Tobacco hawkmoth</name>
    <name type="synonym">Tobacco hornworm</name>
    <dbReference type="NCBI Taxonomy" id="7130"/>
    <lineage>
        <taxon>Eukaryota</taxon>
        <taxon>Metazoa</taxon>
        <taxon>Ecdysozoa</taxon>
        <taxon>Arthropoda</taxon>
        <taxon>Hexapoda</taxon>
        <taxon>Insecta</taxon>
        <taxon>Pterygota</taxon>
        <taxon>Neoptera</taxon>
        <taxon>Endopterygota</taxon>
        <taxon>Lepidoptera</taxon>
        <taxon>Glossata</taxon>
        <taxon>Ditrysia</taxon>
        <taxon>Bombycoidea</taxon>
        <taxon>Sphingidae</taxon>
        <taxon>Sphinginae</taxon>
        <taxon>Sphingini</taxon>
        <taxon>Manduca</taxon>
    </lineage>
</organism>
<evidence type="ECO:0000313" key="2">
    <source>
        <dbReference type="EMBL" id="KAG6450629.1"/>
    </source>
</evidence>
<name>A0A921Z3E2_MANSE</name>
<comment type="caution">
    <text evidence="2">The sequence shown here is derived from an EMBL/GenBank/DDBJ whole genome shotgun (WGS) entry which is preliminary data.</text>
</comment>
<keyword evidence="3" id="KW-1185">Reference proteome</keyword>
<dbReference type="EMBL" id="JH668391">
    <property type="protein sequence ID" value="KAG6450629.1"/>
    <property type="molecule type" value="Genomic_DNA"/>
</dbReference>